<keyword evidence="2" id="KW-1185">Reference proteome</keyword>
<dbReference type="Proteomes" id="UP000054995">
    <property type="component" value="Unassembled WGS sequence"/>
</dbReference>
<dbReference type="EMBL" id="JYDT01000080">
    <property type="protein sequence ID" value="KRY85953.1"/>
    <property type="molecule type" value="Genomic_DNA"/>
</dbReference>
<evidence type="ECO:0000313" key="2">
    <source>
        <dbReference type="Proteomes" id="UP000054995"/>
    </source>
</evidence>
<dbReference type="OrthoDB" id="10409633at2759"/>
<proteinExistence type="predicted"/>
<sequence length="148" mass="17738">MFRTDPTLSLVGDRHRIRFHDDFVSIGRTNESRFLPFCRTQHKPKPRRSRAMPSENICKLHFNQQQQQQQQQQHYRSMMAYICTNKTKLFILSTWQILQKLNVMLNRCPDFVCRRLRHRCLDPSSSEHLLTEQANQSVNHITHTHTHT</sequence>
<reference evidence="1 2" key="1">
    <citation type="submission" date="2015-01" db="EMBL/GenBank/DDBJ databases">
        <title>Evolution of Trichinella species and genotypes.</title>
        <authorList>
            <person name="Korhonen P.K."/>
            <person name="Edoardo P."/>
            <person name="Giuseppe L.R."/>
            <person name="Gasser R.B."/>
        </authorList>
    </citation>
    <scope>NUCLEOTIDE SEQUENCE [LARGE SCALE GENOMIC DNA]</scope>
    <source>
        <strain evidence="1">ISS470</strain>
    </source>
</reference>
<dbReference type="AlphaFoldDB" id="A0A0V1FJJ5"/>
<evidence type="ECO:0000313" key="1">
    <source>
        <dbReference type="EMBL" id="KRY85953.1"/>
    </source>
</evidence>
<accession>A0A0V1FJJ5</accession>
<gene>
    <name evidence="1" type="ORF">T4D_13147</name>
</gene>
<name>A0A0V1FJJ5_TRIPS</name>
<protein>
    <submittedName>
        <fullName evidence="1">Uncharacterized protein</fullName>
    </submittedName>
</protein>
<organism evidence="1 2">
    <name type="scientific">Trichinella pseudospiralis</name>
    <name type="common">Parasitic roundworm</name>
    <dbReference type="NCBI Taxonomy" id="6337"/>
    <lineage>
        <taxon>Eukaryota</taxon>
        <taxon>Metazoa</taxon>
        <taxon>Ecdysozoa</taxon>
        <taxon>Nematoda</taxon>
        <taxon>Enoplea</taxon>
        <taxon>Dorylaimia</taxon>
        <taxon>Trichinellida</taxon>
        <taxon>Trichinellidae</taxon>
        <taxon>Trichinella</taxon>
    </lineage>
</organism>
<comment type="caution">
    <text evidence="1">The sequence shown here is derived from an EMBL/GenBank/DDBJ whole genome shotgun (WGS) entry which is preliminary data.</text>
</comment>